<sequence>MGTSLKDFVQLYQNDKPAKCDVDGVKPGKYNNISLRVCLPTKKELLPFLDKNADRAEQLWDLFVSSRAHAGEIPLVIAARIFNRPINKLSKSELQDAIRGSKRGMIGCHWIYATVSQK</sequence>
<dbReference type="AlphaFoldDB" id="A0ABD6E8G1"/>
<evidence type="ECO:0000313" key="2">
    <source>
        <dbReference type="Proteomes" id="UP001608902"/>
    </source>
</evidence>
<keyword evidence="2" id="KW-1185">Reference proteome</keyword>
<proteinExistence type="predicted"/>
<dbReference type="PANTHER" id="PTHR37976:SF3">
    <property type="entry name" value="PROTEIN CBG16927"/>
    <property type="match status" value="1"/>
</dbReference>
<dbReference type="EMBL" id="JBGFUD010001224">
    <property type="protein sequence ID" value="MFH4975970.1"/>
    <property type="molecule type" value="Genomic_DNA"/>
</dbReference>
<comment type="caution">
    <text evidence="1">The sequence shown here is derived from an EMBL/GenBank/DDBJ whole genome shotgun (WGS) entry which is preliminary data.</text>
</comment>
<organism evidence="1 2">
    <name type="scientific">Gnathostoma spinigerum</name>
    <dbReference type="NCBI Taxonomy" id="75299"/>
    <lineage>
        <taxon>Eukaryota</taxon>
        <taxon>Metazoa</taxon>
        <taxon>Ecdysozoa</taxon>
        <taxon>Nematoda</taxon>
        <taxon>Chromadorea</taxon>
        <taxon>Rhabditida</taxon>
        <taxon>Spirurina</taxon>
        <taxon>Gnathostomatomorpha</taxon>
        <taxon>Gnathostomatoidea</taxon>
        <taxon>Gnathostomatidae</taxon>
        <taxon>Gnathostoma</taxon>
    </lineage>
</organism>
<dbReference type="Proteomes" id="UP001608902">
    <property type="component" value="Unassembled WGS sequence"/>
</dbReference>
<accession>A0ABD6E8G1</accession>
<dbReference type="PANTHER" id="PTHR37976">
    <property type="entry name" value="PROTEIN CBG16927"/>
    <property type="match status" value="1"/>
</dbReference>
<reference evidence="1 2" key="1">
    <citation type="submission" date="2024-08" db="EMBL/GenBank/DDBJ databases">
        <title>Gnathostoma spinigerum genome.</title>
        <authorList>
            <person name="Gonzalez-Bertolin B."/>
            <person name="Monzon S."/>
            <person name="Zaballos A."/>
            <person name="Jimenez P."/>
            <person name="Dekumyoy P."/>
            <person name="Varona S."/>
            <person name="Cuesta I."/>
            <person name="Sumanam S."/>
            <person name="Adisakwattana P."/>
            <person name="Gasser R.B."/>
            <person name="Hernandez-Gonzalez A."/>
            <person name="Young N.D."/>
            <person name="Perteguer M.J."/>
        </authorList>
    </citation>
    <scope>NUCLEOTIDE SEQUENCE [LARGE SCALE GENOMIC DNA]</scope>
    <source>
        <strain evidence="1">AL3</strain>
        <tissue evidence="1">Liver</tissue>
    </source>
</reference>
<evidence type="ECO:0000313" key="1">
    <source>
        <dbReference type="EMBL" id="MFH4975970.1"/>
    </source>
</evidence>
<gene>
    <name evidence="1" type="ORF">AB6A40_002679</name>
</gene>
<protein>
    <submittedName>
        <fullName evidence="1">Uncharacterized protein</fullName>
    </submittedName>
</protein>
<name>A0ABD6E8G1_9BILA</name>